<dbReference type="EMBL" id="JAOZEV010000004">
    <property type="protein sequence ID" value="MCV9932077.1"/>
    <property type="molecule type" value="Genomic_DNA"/>
</dbReference>
<feature type="transmembrane region" description="Helical" evidence="1">
    <location>
        <begin position="153"/>
        <end position="174"/>
    </location>
</feature>
<sequence>MIKSYKIIIITQFIMLLIFSFGFYRVENDSDIPLIPAVQLMLIGFSPLILLGISIIIQKMIVAVIHSDSANNETNKEVPNDEFWKVSFRVSVIFGALTFFLSILAVVLKLKVGVVNYDYVNRFFVSLGILIISSLVVSLFLRIKESVSEITKLLGYLMLFISIIIFTVCLYISIVNVLTIRSYGGENVVESLNYVPETEEVSVSEEVESEGEEVESDYYGFSGMSFPEIKTNEYFKDLFGDQKYDDAKIQDLTRLFLSSFLVLEKDQSFTSIRIAIERGFAYDEEMKVIDNKIRRNPEAIKESFDSYSPFLYAFVSDKIYFETNLNLIVDALIKSHDDIYEAENPEQVLGEIYKTMIFGSKKEFPEYYYKEINSYASENVLNLIKKNAETNSDGDNSAVDYSSQLNTVWIYSFWARRFKEKNSDVVFEILKEVREHYGAN</sequence>
<protein>
    <submittedName>
        <fullName evidence="2">Uncharacterized protein</fullName>
    </submittedName>
</protein>
<keyword evidence="1" id="KW-0472">Membrane</keyword>
<evidence type="ECO:0000313" key="3">
    <source>
        <dbReference type="Proteomes" id="UP001151133"/>
    </source>
</evidence>
<feature type="transmembrane region" description="Helical" evidence="1">
    <location>
        <begin position="119"/>
        <end position="141"/>
    </location>
</feature>
<comment type="caution">
    <text evidence="2">The sequence shown here is derived from an EMBL/GenBank/DDBJ whole genome shotgun (WGS) entry which is preliminary data.</text>
</comment>
<keyword evidence="1" id="KW-1133">Transmembrane helix</keyword>
<proteinExistence type="predicted"/>
<accession>A0A9X2ZLQ6</accession>
<feature type="transmembrane region" description="Helical" evidence="1">
    <location>
        <begin position="38"/>
        <end position="65"/>
    </location>
</feature>
<dbReference type="RefSeq" id="WP_264286373.1">
    <property type="nucleotide sequence ID" value="NZ_JAOZEV010000004.1"/>
</dbReference>
<gene>
    <name evidence="2" type="ORF">OIU80_07260</name>
</gene>
<feature type="transmembrane region" description="Helical" evidence="1">
    <location>
        <begin position="86"/>
        <end position="107"/>
    </location>
</feature>
<keyword evidence="3" id="KW-1185">Reference proteome</keyword>
<reference evidence="2" key="1">
    <citation type="submission" date="2022-10" db="EMBL/GenBank/DDBJ databases">
        <title>Two novel species of Flavobacterium.</title>
        <authorList>
            <person name="Liu Q."/>
            <person name="Xin Y.-H."/>
        </authorList>
    </citation>
    <scope>NUCLEOTIDE SEQUENCE</scope>
    <source>
        <strain evidence="2">LS1R47</strain>
    </source>
</reference>
<evidence type="ECO:0000313" key="2">
    <source>
        <dbReference type="EMBL" id="MCV9932077.1"/>
    </source>
</evidence>
<feature type="transmembrane region" description="Helical" evidence="1">
    <location>
        <begin position="7"/>
        <end position="26"/>
    </location>
</feature>
<dbReference type="Proteomes" id="UP001151133">
    <property type="component" value="Unassembled WGS sequence"/>
</dbReference>
<name>A0A9X2ZLQ6_9FLAO</name>
<keyword evidence="1" id="KW-0812">Transmembrane</keyword>
<organism evidence="2 3">
    <name type="scientific">Flavobacterium frigoritolerans</name>
    <dbReference type="NCBI Taxonomy" id="2987686"/>
    <lineage>
        <taxon>Bacteria</taxon>
        <taxon>Pseudomonadati</taxon>
        <taxon>Bacteroidota</taxon>
        <taxon>Flavobacteriia</taxon>
        <taxon>Flavobacteriales</taxon>
        <taxon>Flavobacteriaceae</taxon>
        <taxon>Flavobacterium</taxon>
    </lineage>
</organism>
<dbReference type="AlphaFoldDB" id="A0A9X2ZLQ6"/>
<evidence type="ECO:0000256" key="1">
    <source>
        <dbReference type="SAM" id="Phobius"/>
    </source>
</evidence>